<dbReference type="GO" id="GO:0003400">
    <property type="term" value="P:regulation of COPII vesicle coating"/>
    <property type="evidence" value="ECO:0007669"/>
    <property type="project" value="TreeGrafter"/>
</dbReference>
<keyword evidence="9" id="KW-1133">Transmembrane helix</keyword>
<keyword evidence="12" id="KW-1185">Reference proteome</keyword>
<proteinExistence type="predicted"/>
<dbReference type="InterPro" id="IPR001680">
    <property type="entry name" value="WD40_rpt"/>
</dbReference>
<dbReference type="OrthoDB" id="2013972at2759"/>
<dbReference type="PANTHER" id="PTHR23284:SF0">
    <property type="entry name" value="PROLACTIN REGULATORY ELEMENT-BINDING PROTEIN"/>
    <property type="match status" value="1"/>
</dbReference>
<comment type="subcellular location">
    <subcellularLocation>
        <location evidence="1">Endoplasmic reticulum membrane</location>
        <topology evidence="1">Single-pass membrane protein</topology>
    </subcellularLocation>
</comment>
<keyword evidence="2" id="KW-0813">Transport</keyword>
<evidence type="ECO:0000256" key="3">
    <source>
        <dbReference type="ARBA" id="ARBA00022574"/>
    </source>
</evidence>
<dbReference type="EMBL" id="JANBUW010000245">
    <property type="protein sequence ID" value="KAJ2847895.1"/>
    <property type="molecule type" value="Genomic_DNA"/>
</dbReference>
<protein>
    <submittedName>
        <fullName evidence="11">Uncharacterized protein</fullName>
    </submittedName>
</protein>
<dbReference type="Pfam" id="PF00400">
    <property type="entry name" value="WD40"/>
    <property type="match status" value="1"/>
</dbReference>
<dbReference type="PANTHER" id="PTHR23284">
    <property type="entry name" value="PROLACTIN REGULATORY ELEMENT BINDING PROTEIN"/>
    <property type="match status" value="1"/>
</dbReference>
<evidence type="ECO:0000256" key="6">
    <source>
        <dbReference type="ARBA" id="ARBA00022824"/>
    </source>
</evidence>
<keyword evidence="8" id="KW-0653">Protein transport</keyword>
<dbReference type="GO" id="GO:0015031">
    <property type="term" value="P:protein transport"/>
    <property type="evidence" value="ECO:0007669"/>
    <property type="project" value="UniProtKB-KW"/>
</dbReference>
<evidence type="ECO:0000256" key="7">
    <source>
        <dbReference type="ARBA" id="ARBA00022892"/>
    </source>
</evidence>
<accession>A0A9W8LX13</accession>
<dbReference type="SMART" id="SM00320">
    <property type="entry name" value="WD40"/>
    <property type="match status" value="4"/>
</dbReference>
<sequence>MAKLERYTSKVGFPVACIGITPSNDVMLGGGGGPGRSGVQNKLAIYSMSDSTKSLQQKCELVLKSDEDAPTCLAMHPKEKALVASINGSSEDIQKGSNKNFRVFTLTKSRIKTGKTTKSICSSDQIDYQKCIRFSNTGDMVAGGATDGTLSVIKYPSLKPVSPFIDATDEINDVDFGAQDRWLAVATDSEIKVLLVADSSSIKSIRDPHTVSGERAAFRFARFGISSLPESKAQTDALYTVLNTRSRKSCYIVQWDTQTWSRISTRFIAHSAATTFAMSNKGDLLALATASLQICICDARTLKVLLRISAAHSFAITALTFDKDDKRLISASADETCQWR</sequence>
<evidence type="ECO:0000313" key="12">
    <source>
        <dbReference type="Proteomes" id="UP001139887"/>
    </source>
</evidence>
<evidence type="ECO:0000256" key="5">
    <source>
        <dbReference type="ARBA" id="ARBA00022737"/>
    </source>
</evidence>
<dbReference type="InterPro" id="IPR011047">
    <property type="entry name" value="Quinoprotein_ADH-like_sf"/>
</dbReference>
<keyword evidence="6" id="KW-0256">Endoplasmic reticulum</keyword>
<evidence type="ECO:0000256" key="1">
    <source>
        <dbReference type="ARBA" id="ARBA00004389"/>
    </source>
</evidence>
<evidence type="ECO:0000256" key="9">
    <source>
        <dbReference type="ARBA" id="ARBA00022989"/>
    </source>
</evidence>
<evidence type="ECO:0000256" key="10">
    <source>
        <dbReference type="ARBA" id="ARBA00023136"/>
    </source>
</evidence>
<gene>
    <name evidence="11" type="ORF">IWW36_003617</name>
</gene>
<keyword evidence="5" id="KW-0677">Repeat</keyword>
<dbReference type="GO" id="GO:0006888">
    <property type="term" value="P:endoplasmic reticulum to Golgi vesicle-mediated transport"/>
    <property type="evidence" value="ECO:0007669"/>
    <property type="project" value="TreeGrafter"/>
</dbReference>
<dbReference type="Gene3D" id="2.130.10.10">
    <property type="entry name" value="YVTN repeat-like/Quinoprotein amine dehydrogenase"/>
    <property type="match status" value="1"/>
</dbReference>
<keyword evidence="10" id="KW-0472">Membrane</keyword>
<dbReference type="SUPFAM" id="SSF50998">
    <property type="entry name" value="Quinoprotein alcohol dehydrogenase-like"/>
    <property type="match status" value="1"/>
</dbReference>
<keyword evidence="3" id="KW-0853">WD repeat</keyword>
<evidence type="ECO:0000256" key="2">
    <source>
        <dbReference type="ARBA" id="ARBA00022448"/>
    </source>
</evidence>
<dbReference type="Proteomes" id="UP001139887">
    <property type="component" value="Unassembled WGS sequence"/>
</dbReference>
<dbReference type="InterPro" id="IPR015943">
    <property type="entry name" value="WD40/YVTN_repeat-like_dom_sf"/>
</dbReference>
<evidence type="ECO:0000256" key="8">
    <source>
        <dbReference type="ARBA" id="ARBA00022927"/>
    </source>
</evidence>
<evidence type="ECO:0000313" key="11">
    <source>
        <dbReference type="EMBL" id="KAJ2847895.1"/>
    </source>
</evidence>
<evidence type="ECO:0000256" key="4">
    <source>
        <dbReference type="ARBA" id="ARBA00022692"/>
    </source>
</evidence>
<dbReference type="AlphaFoldDB" id="A0A9W8LX13"/>
<comment type="caution">
    <text evidence="11">The sequence shown here is derived from an EMBL/GenBank/DDBJ whole genome shotgun (WGS) entry which is preliminary data.</text>
</comment>
<dbReference type="GO" id="GO:0005085">
    <property type="term" value="F:guanyl-nucleotide exchange factor activity"/>
    <property type="evidence" value="ECO:0007669"/>
    <property type="project" value="InterPro"/>
</dbReference>
<dbReference type="InterPro" id="IPR045260">
    <property type="entry name" value="Sec12-like"/>
</dbReference>
<organism evidence="11 12">
    <name type="scientific">Coemansia brasiliensis</name>
    <dbReference type="NCBI Taxonomy" id="2650707"/>
    <lineage>
        <taxon>Eukaryota</taxon>
        <taxon>Fungi</taxon>
        <taxon>Fungi incertae sedis</taxon>
        <taxon>Zoopagomycota</taxon>
        <taxon>Kickxellomycotina</taxon>
        <taxon>Kickxellomycetes</taxon>
        <taxon>Kickxellales</taxon>
        <taxon>Kickxellaceae</taxon>
        <taxon>Coemansia</taxon>
    </lineage>
</organism>
<keyword evidence="7" id="KW-0931">ER-Golgi transport</keyword>
<keyword evidence="4" id="KW-0812">Transmembrane</keyword>
<name>A0A9W8LX13_9FUNG</name>
<dbReference type="GO" id="GO:0005789">
    <property type="term" value="C:endoplasmic reticulum membrane"/>
    <property type="evidence" value="ECO:0007669"/>
    <property type="project" value="UniProtKB-SubCell"/>
</dbReference>
<reference evidence="11" key="1">
    <citation type="submission" date="2022-07" db="EMBL/GenBank/DDBJ databases">
        <title>Phylogenomic reconstructions and comparative analyses of Kickxellomycotina fungi.</title>
        <authorList>
            <person name="Reynolds N.K."/>
            <person name="Stajich J.E."/>
            <person name="Barry K."/>
            <person name="Grigoriev I.V."/>
            <person name="Crous P."/>
            <person name="Smith M.E."/>
        </authorList>
    </citation>
    <scope>NUCLEOTIDE SEQUENCE</scope>
    <source>
        <strain evidence="11">NRRL 1566</strain>
    </source>
</reference>